<dbReference type="Pfam" id="PF04321">
    <property type="entry name" value="RmlD_sub_bind"/>
    <property type="match status" value="1"/>
</dbReference>
<dbReference type="EC" id="1.1.1.133" evidence="2"/>
<evidence type="ECO:0000256" key="2">
    <source>
        <dbReference type="RuleBase" id="RU364082"/>
    </source>
</evidence>
<dbReference type="EMBL" id="MGJO01000061">
    <property type="protein sequence ID" value="OGN07919.1"/>
    <property type="molecule type" value="Genomic_DNA"/>
</dbReference>
<gene>
    <name evidence="4" type="ORF">A3C61_03335</name>
</gene>
<organism evidence="4 5">
    <name type="scientific">Candidatus Yanofskybacteria bacterium RIFCSPHIGHO2_02_FULL_39_10</name>
    <dbReference type="NCBI Taxonomy" id="1802674"/>
    <lineage>
        <taxon>Bacteria</taxon>
        <taxon>Candidatus Yanofskyibacteriota</taxon>
    </lineage>
</organism>
<evidence type="ECO:0000259" key="3">
    <source>
        <dbReference type="Pfam" id="PF04321"/>
    </source>
</evidence>
<dbReference type="GO" id="GO:0008831">
    <property type="term" value="F:dTDP-4-dehydrorhamnose reductase activity"/>
    <property type="evidence" value="ECO:0007669"/>
    <property type="project" value="UniProtKB-EC"/>
</dbReference>
<dbReference type="PANTHER" id="PTHR10491:SF4">
    <property type="entry name" value="METHIONINE ADENOSYLTRANSFERASE 2 SUBUNIT BETA"/>
    <property type="match status" value="1"/>
</dbReference>
<comment type="function">
    <text evidence="2">Catalyzes the reduction of dTDP-6-deoxy-L-lyxo-4-hexulose to yield dTDP-L-rhamnose.</text>
</comment>
<feature type="domain" description="RmlD-like substrate binding" evidence="3">
    <location>
        <begin position="1"/>
        <end position="142"/>
    </location>
</feature>
<dbReference type="PANTHER" id="PTHR10491">
    <property type="entry name" value="DTDP-4-DEHYDRORHAMNOSE REDUCTASE"/>
    <property type="match status" value="1"/>
</dbReference>
<reference evidence="4 5" key="1">
    <citation type="journal article" date="2016" name="Nat. Commun.">
        <title>Thousands of microbial genomes shed light on interconnected biogeochemical processes in an aquifer system.</title>
        <authorList>
            <person name="Anantharaman K."/>
            <person name="Brown C.T."/>
            <person name="Hug L.A."/>
            <person name="Sharon I."/>
            <person name="Castelle C.J."/>
            <person name="Probst A.J."/>
            <person name="Thomas B.C."/>
            <person name="Singh A."/>
            <person name="Wilkins M.J."/>
            <person name="Karaoz U."/>
            <person name="Brodie E.L."/>
            <person name="Williams K.H."/>
            <person name="Hubbard S.S."/>
            <person name="Banfield J.F."/>
        </authorList>
    </citation>
    <scope>NUCLEOTIDE SEQUENCE [LARGE SCALE GENOMIC DNA]</scope>
</reference>
<comment type="caution">
    <text evidence="4">The sequence shown here is derived from an EMBL/GenBank/DDBJ whole genome shotgun (WGS) entry which is preliminary data.</text>
</comment>
<proteinExistence type="inferred from homology"/>
<comment type="pathway">
    <text evidence="2">Carbohydrate biosynthesis; dTDP-L-rhamnose biosynthesis.</text>
</comment>
<evidence type="ECO:0000256" key="1">
    <source>
        <dbReference type="ARBA" id="ARBA00010944"/>
    </source>
</evidence>
<keyword evidence="2" id="KW-0560">Oxidoreductase</keyword>
<evidence type="ECO:0000313" key="5">
    <source>
        <dbReference type="Proteomes" id="UP000178908"/>
    </source>
</evidence>
<dbReference type="GO" id="GO:0019305">
    <property type="term" value="P:dTDP-rhamnose biosynthetic process"/>
    <property type="evidence" value="ECO:0007669"/>
    <property type="project" value="UniProtKB-UniPathway"/>
</dbReference>
<dbReference type="AlphaFoldDB" id="A0A1F8F6M1"/>
<evidence type="ECO:0000313" key="4">
    <source>
        <dbReference type="EMBL" id="OGN07919.1"/>
    </source>
</evidence>
<name>A0A1F8F6M1_9BACT</name>
<dbReference type="InterPro" id="IPR005913">
    <property type="entry name" value="dTDP_dehydrorham_reduct"/>
</dbReference>
<dbReference type="Proteomes" id="UP000178908">
    <property type="component" value="Unassembled WGS sequence"/>
</dbReference>
<dbReference type="InterPro" id="IPR029903">
    <property type="entry name" value="RmlD-like-bd"/>
</dbReference>
<protein>
    <recommendedName>
        <fullName evidence="2">dTDP-4-dehydrorhamnose reductase</fullName>
        <ecNumber evidence="2">1.1.1.133</ecNumber>
    </recommendedName>
</protein>
<dbReference type="InterPro" id="IPR036291">
    <property type="entry name" value="NAD(P)-bd_dom_sf"/>
</dbReference>
<accession>A0A1F8F6M1</accession>
<keyword evidence="2" id="KW-0521">NADP</keyword>
<dbReference type="UniPathway" id="UPA00124"/>
<dbReference type="Gene3D" id="3.40.50.720">
    <property type="entry name" value="NAD(P)-binding Rossmann-like Domain"/>
    <property type="match status" value="1"/>
</dbReference>
<dbReference type="SUPFAM" id="SSF51735">
    <property type="entry name" value="NAD(P)-binding Rossmann-fold domains"/>
    <property type="match status" value="1"/>
</dbReference>
<sequence>MKILMTGGSGLLGKEILRLDSNIIAPNHNELDITDLDSVVSALEKYSPDVVLHLAAATKPPEHEKNSELGLEVNIIGTANVARACVRLGKKLVYASTDYVYKGKGPHKEDEPVWSPYNFGWSKLGGECAVQLIPEHLILRLSFGPVPFPWDKVYDNQYNSKLYVDEMAPLVLASVECSATGIMNVGGPRMSLAEYAKRTKVDIETISTPDWVPRDTSMDVSKMQRELKIDNLQKLLKH</sequence>
<comment type="similarity">
    <text evidence="1 2">Belongs to the dTDP-4-dehydrorhamnose reductase family.</text>
</comment>